<feature type="region of interest" description="Disordered" evidence="11">
    <location>
        <begin position="360"/>
        <end position="398"/>
    </location>
</feature>
<feature type="transmembrane region" description="Helical" evidence="12">
    <location>
        <begin position="163"/>
        <end position="183"/>
    </location>
</feature>
<dbReference type="EMBL" id="CAWUPB010001157">
    <property type="protein sequence ID" value="CAK7339154.1"/>
    <property type="molecule type" value="Genomic_DNA"/>
</dbReference>
<evidence type="ECO:0000256" key="2">
    <source>
        <dbReference type="ARBA" id="ARBA00004687"/>
    </source>
</evidence>
<feature type="transmembrane region" description="Helical" evidence="12">
    <location>
        <begin position="129"/>
        <end position="151"/>
    </location>
</feature>
<feature type="compositionally biased region" description="Polar residues" evidence="11">
    <location>
        <begin position="965"/>
        <end position="979"/>
    </location>
</feature>
<evidence type="ECO:0000313" key="15">
    <source>
        <dbReference type="Proteomes" id="UP001314170"/>
    </source>
</evidence>
<evidence type="ECO:0000313" key="14">
    <source>
        <dbReference type="EMBL" id="CAK7339154.1"/>
    </source>
</evidence>
<feature type="transmembrane region" description="Helical" evidence="12">
    <location>
        <begin position="422"/>
        <end position="445"/>
    </location>
</feature>
<keyword evidence="15" id="KW-1185">Reference proteome</keyword>
<dbReference type="InterPro" id="IPR004087">
    <property type="entry name" value="KH_dom"/>
</dbReference>
<evidence type="ECO:0000256" key="8">
    <source>
        <dbReference type="ARBA" id="ARBA00022824"/>
    </source>
</evidence>
<comment type="caution">
    <text evidence="14">The sequence shown here is derived from an EMBL/GenBank/DDBJ whole genome shotgun (WGS) entry which is preliminary data.</text>
</comment>
<dbReference type="InterPro" id="IPR055256">
    <property type="entry name" value="KH_1_KHDC4/BBP-like"/>
</dbReference>
<dbReference type="GO" id="GO:0006506">
    <property type="term" value="P:GPI anchor biosynthetic process"/>
    <property type="evidence" value="ECO:0007669"/>
    <property type="project" value="UniProtKB-KW"/>
</dbReference>
<dbReference type="GO" id="GO:0003723">
    <property type="term" value="F:RNA binding"/>
    <property type="evidence" value="ECO:0007669"/>
    <property type="project" value="InterPro"/>
</dbReference>
<feature type="compositionally biased region" description="Basic and acidic residues" evidence="11">
    <location>
        <begin position="381"/>
        <end position="394"/>
    </location>
</feature>
<evidence type="ECO:0000256" key="10">
    <source>
        <dbReference type="ARBA" id="ARBA00023136"/>
    </source>
</evidence>
<dbReference type="Proteomes" id="UP001314170">
    <property type="component" value="Unassembled WGS sequence"/>
</dbReference>
<comment type="pathway">
    <text evidence="2">Glycolipid biosynthesis; glycosylphosphatidylinositol-anchor biosynthesis.</text>
</comment>
<evidence type="ECO:0000256" key="11">
    <source>
        <dbReference type="SAM" id="MobiDB-lite"/>
    </source>
</evidence>
<dbReference type="SUPFAM" id="SSF54791">
    <property type="entry name" value="Eukaryotic type KH-domain (KH-domain type I)"/>
    <property type="match status" value="1"/>
</dbReference>
<dbReference type="PANTHER" id="PTHR12468:SF2">
    <property type="entry name" value="GPI MANNOSYLTRANSFERASE 2"/>
    <property type="match status" value="1"/>
</dbReference>
<organism evidence="14 15">
    <name type="scientific">Dovyalis caffra</name>
    <dbReference type="NCBI Taxonomy" id="77055"/>
    <lineage>
        <taxon>Eukaryota</taxon>
        <taxon>Viridiplantae</taxon>
        <taxon>Streptophyta</taxon>
        <taxon>Embryophyta</taxon>
        <taxon>Tracheophyta</taxon>
        <taxon>Spermatophyta</taxon>
        <taxon>Magnoliopsida</taxon>
        <taxon>eudicotyledons</taxon>
        <taxon>Gunneridae</taxon>
        <taxon>Pentapetalae</taxon>
        <taxon>rosids</taxon>
        <taxon>fabids</taxon>
        <taxon>Malpighiales</taxon>
        <taxon>Salicaceae</taxon>
        <taxon>Flacourtieae</taxon>
        <taxon>Dovyalis</taxon>
    </lineage>
</organism>
<evidence type="ECO:0000256" key="3">
    <source>
        <dbReference type="ARBA" id="ARBA00008698"/>
    </source>
</evidence>
<dbReference type="Pfam" id="PF04188">
    <property type="entry name" value="Mannosyl_trans2"/>
    <property type="match status" value="1"/>
</dbReference>
<accession>A0AAV1RR46</accession>
<name>A0AAV1RR46_9ROSI</name>
<dbReference type="GO" id="GO:0000009">
    <property type="term" value="F:alpha-1,6-mannosyltransferase activity"/>
    <property type="evidence" value="ECO:0007669"/>
    <property type="project" value="InterPro"/>
</dbReference>
<feature type="domain" description="K Homology" evidence="13">
    <location>
        <begin position="738"/>
        <end position="846"/>
    </location>
</feature>
<dbReference type="GO" id="GO:0004376">
    <property type="term" value="F:GPI mannosyltransferase activity"/>
    <property type="evidence" value="ECO:0007669"/>
    <property type="project" value="InterPro"/>
</dbReference>
<feature type="region of interest" description="Disordered" evidence="11">
    <location>
        <begin position="1056"/>
        <end position="1094"/>
    </location>
</feature>
<comment type="subcellular location">
    <subcellularLocation>
        <location evidence="1">Endoplasmic reticulum membrane</location>
        <topology evidence="1">Multi-pass membrane protein</topology>
    </subcellularLocation>
</comment>
<dbReference type="GO" id="GO:0031501">
    <property type="term" value="C:mannosyltransferase complex"/>
    <property type="evidence" value="ECO:0007669"/>
    <property type="project" value="TreeGrafter"/>
</dbReference>
<keyword evidence="6" id="KW-0808">Transferase</keyword>
<dbReference type="GO" id="GO:0005789">
    <property type="term" value="C:endoplasmic reticulum membrane"/>
    <property type="evidence" value="ECO:0007669"/>
    <property type="project" value="UniProtKB-SubCell"/>
</dbReference>
<evidence type="ECO:0000256" key="1">
    <source>
        <dbReference type="ARBA" id="ARBA00004477"/>
    </source>
</evidence>
<feature type="region of interest" description="Disordered" evidence="11">
    <location>
        <begin position="1323"/>
        <end position="1380"/>
    </location>
</feature>
<keyword evidence="9 12" id="KW-1133">Transmembrane helix</keyword>
<evidence type="ECO:0000256" key="12">
    <source>
        <dbReference type="SAM" id="Phobius"/>
    </source>
</evidence>
<evidence type="ECO:0000256" key="9">
    <source>
        <dbReference type="ARBA" id="ARBA00022989"/>
    </source>
</evidence>
<feature type="compositionally biased region" description="Low complexity" evidence="11">
    <location>
        <begin position="988"/>
        <end position="1010"/>
    </location>
</feature>
<evidence type="ECO:0000256" key="7">
    <source>
        <dbReference type="ARBA" id="ARBA00022692"/>
    </source>
</evidence>
<keyword evidence="5" id="KW-0328">Glycosyltransferase</keyword>
<dbReference type="Gene3D" id="3.30.1370.10">
    <property type="entry name" value="K Homology domain, type 1"/>
    <property type="match status" value="1"/>
</dbReference>
<evidence type="ECO:0000256" key="6">
    <source>
        <dbReference type="ARBA" id="ARBA00022679"/>
    </source>
</evidence>
<evidence type="ECO:0000256" key="5">
    <source>
        <dbReference type="ARBA" id="ARBA00022676"/>
    </source>
</evidence>
<feature type="region of interest" description="Disordered" evidence="11">
    <location>
        <begin position="1240"/>
        <end position="1310"/>
    </location>
</feature>
<feature type="region of interest" description="Disordered" evidence="11">
    <location>
        <begin position="1174"/>
        <end position="1226"/>
    </location>
</feature>
<proteinExistence type="inferred from homology"/>
<dbReference type="PANTHER" id="PTHR12468">
    <property type="entry name" value="GPI MANNOSYLTRANSFERASE 2"/>
    <property type="match status" value="1"/>
</dbReference>
<dbReference type="InterPro" id="IPR036612">
    <property type="entry name" value="KH_dom_type_1_sf"/>
</dbReference>
<keyword evidence="4" id="KW-0337">GPI-anchor biosynthesis</keyword>
<comment type="similarity">
    <text evidence="3">Belongs to the PIGV family.</text>
</comment>
<protein>
    <recommendedName>
        <fullName evidence="13">K Homology domain-containing protein</fullName>
    </recommendedName>
</protein>
<dbReference type="SMART" id="SM00322">
    <property type="entry name" value="KH"/>
    <property type="match status" value="1"/>
</dbReference>
<feature type="transmembrane region" description="Helical" evidence="12">
    <location>
        <begin position="253"/>
        <end position="277"/>
    </location>
</feature>
<reference evidence="14 15" key="1">
    <citation type="submission" date="2024-01" db="EMBL/GenBank/DDBJ databases">
        <authorList>
            <person name="Waweru B."/>
        </authorList>
    </citation>
    <scope>NUCLEOTIDE SEQUENCE [LARGE SCALE GENOMIC DNA]</scope>
</reference>
<feature type="compositionally biased region" description="Polar residues" evidence="11">
    <location>
        <begin position="1270"/>
        <end position="1279"/>
    </location>
</feature>
<feature type="compositionally biased region" description="Polar residues" evidence="11">
    <location>
        <begin position="1064"/>
        <end position="1080"/>
    </location>
</feature>
<feature type="region of interest" description="Disordered" evidence="11">
    <location>
        <begin position="599"/>
        <end position="624"/>
    </location>
</feature>
<keyword evidence="7 12" id="KW-0812">Transmembrane</keyword>
<gene>
    <name evidence="14" type="ORF">DCAF_LOCUS14204</name>
</gene>
<dbReference type="Pfam" id="PF22675">
    <property type="entry name" value="KH-I_KHDC4-BBP"/>
    <property type="match status" value="1"/>
</dbReference>
<feature type="compositionally biased region" description="Polar residues" evidence="11">
    <location>
        <begin position="1341"/>
        <end position="1353"/>
    </location>
</feature>
<keyword evidence="10 12" id="KW-0472">Membrane</keyword>
<feature type="region of interest" description="Disordered" evidence="11">
    <location>
        <begin position="945"/>
        <end position="1011"/>
    </location>
</feature>
<feature type="transmembrane region" description="Helical" evidence="12">
    <location>
        <begin position="324"/>
        <end position="342"/>
    </location>
</feature>
<feature type="transmembrane region" description="Helical" evidence="12">
    <location>
        <begin position="477"/>
        <end position="494"/>
    </location>
</feature>
<dbReference type="InterPro" id="IPR007315">
    <property type="entry name" value="PIG-V/Gpi18"/>
</dbReference>
<evidence type="ECO:0000256" key="4">
    <source>
        <dbReference type="ARBA" id="ARBA00022502"/>
    </source>
</evidence>
<feature type="transmembrane region" description="Helical" evidence="12">
    <location>
        <begin position="506"/>
        <end position="525"/>
    </location>
</feature>
<evidence type="ECO:0000259" key="13">
    <source>
        <dbReference type="SMART" id="SM00322"/>
    </source>
</evidence>
<sequence>MSKTLKKSSPNHETLKILKSAITSRLLLLSLIFLWRTLFDPYDTSSPLNPNCLFSTYQQQQRLHVIRFPRIGAAIENSIVWDGVYFVRIAQCGYEYEQNYAFLPLLPACIVVLSRTVLAPLVPVIGHRAVLALAGYLVNNVAFVLAAVYFYRVSVIILKDSEAAFRASILFCFNPASIFYSSIYTESLYALFSLGGLYHLMSGASNIAVLWFALSGCARSNGVLNAGYLCFQTMHQAYDAVFLQKRACLAVKVLIVGVLRCICIIIPFIAFQVYGYYNICHGHSLDEMRPWCKAKVPLLYNYIQSHYWGVGFLRYFQLKQLPNFLLASPILSLALCSILHFVRSQPEIFFSLGFRASNGEKRPAASQSSLDTVPESNSSLLKEKSSTKMQDKHNFRQRKQKIKGDNDEVLLDEYDTLKKPSYLSAFILPCTLHLVFMAATAFFVMHVQVSTRFLSASPPLYWFSSDLMISSGMSKRWGYMIWAYSTAYILLGRRYRAVSSLSSNRLLVSSLPFSVTLLLSVYILLKCEKVYREWDECDCEVDQTSAVEFRRAKMNAASASSGSSTASGSKVSLFAAKSGFVIPKNKLSGSLVPIFKGGKKPGSKDAVNGESTNQDQVQRKTKWGPDVTQDAAVKRGRTLAYQPQFVGEYVAQLEAIEDFPFSHWTRVDQIVEQLKMGFPEPRRDQDSHDSNELEDLKSLIPQIHIKDSEILELEKREAIGEILKLNPSYKAPPDYKPLLKETTVPIPVVLMDGYGILPLQVKEYPGYNFIGLIFGHGSETQKRLEKETGAKIQVHGTKAHTGEKVEIFPSDGNETQIAYEELSVLVTADTFEKVDAAVVLIELLLTSVSGNLAAGDNANVSQNQAASTPFLVSTSVNQGVVLPVTPQQGQFQYQNSWFPAATPLPPPSGIISPQTSSAPILNNPIPVQSSSFNSSTMPSLFGPRPIQAFSNPYHPRNFPMPTPHPQSYTGSQPHPTGLSSVARPPFLQPLSSGPPDGLLGPSGSNSGWSGAPANVPASLGLGNMGQTTPIVPSLGPRPAFPQLGFPSNAPPLNAANTAFPLGPSSLQSPSVSMNRPTATFASVPPPQVGPSSAPTPIQSSFVTPLPNSSISLVLGSTPVSSPMMPPSQATPQPGVLGAFSGTTSNFAPMRSPAITNAKVQHSGPGDFIFQPHLQNPAPQMVPRHSSHHATQSGPLPRPAMQSPTPQGPPFHLDVPNSTPQPGRHMFPRPQVGNHMGQVPFLGNPSGPSLNPRLPAFSNQSPVGPPVMQMGSRNFSSTPHVHNLTGPLPPRSGNPLPLQQNYPGPVAPRGQSIALNQQPFISSASSRPASFRGGQQVYDPFSPTSASIASQRQGGNPGRGRKPENDPDSEYEDLMASVGVK</sequence>
<keyword evidence="8" id="KW-0256">Endoplasmic reticulum</keyword>